<dbReference type="Pfam" id="PF01695">
    <property type="entry name" value="IstB_IS21"/>
    <property type="match status" value="1"/>
</dbReference>
<reference evidence="3" key="1">
    <citation type="journal article" date="2024" name="FEMS Microbiol. Lett.">
        <title>Genomic insights into Spiroplasma endosymbionts that induce male-killing and protective phenotypes in the pea aphid.</title>
        <authorList>
            <person name="Arai H."/>
            <person name="Legeai F."/>
            <person name="Kageyama D."/>
            <person name="Sugio A."/>
            <person name="Simon J.C."/>
        </authorList>
    </citation>
    <scope>NUCLEOTIDE SEQUENCE [LARGE SCALE GENOMIC DNA]</scope>
    <source>
        <strain evidence="3">sAp269</strain>
    </source>
</reference>
<dbReference type="InterPro" id="IPR027417">
    <property type="entry name" value="P-loop_NTPase"/>
</dbReference>
<keyword evidence="2" id="KW-0067">ATP-binding</keyword>
<dbReference type="PANTHER" id="PTHR30050">
    <property type="entry name" value="CHROMOSOMAL REPLICATION INITIATOR PROTEIN DNAA"/>
    <property type="match status" value="1"/>
</dbReference>
<organism evidence="2 3">
    <name type="scientific">Spiroplasma ixodetis</name>
    <dbReference type="NCBI Taxonomy" id="2141"/>
    <lineage>
        <taxon>Bacteria</taxon>
        <taxon>Bacillati</taxon>
        <taxon>Mycoplasmatota</taxon>
        <taxon>Mollicutes</taxon>
        <taxon>Entomoplasmatales</taxon>
        <taxon>Spiroplasmataceae</taxon>
        <taxon>Spiroplasma</taxon>
    </lineage>
</organism>
<dbReference type="SUPFAM" id="SSF52540">
    <property type="entry name" value="P-loop containing nucleoside triphosphate hydrolases"/>
    <property type="match status" value="1"/>
</dbReference>
<dbReference type="InterPro" id="IPR002611">
    <property type="entry name" value="IstB_ATP-bd"/>
</dbReference>
<dbReference type="EMBL" id="AP028955">
    <property type="protein sequence ID" value="BET37718.1"/>
    <property type="molecule type" value="Genomic_DNA"/>
</dbReference>
<protein>
    <submittedName>
        <fullName evidence="2">ATP-binding protein</fullName>
    </submittedName>
</protein>
<sequence length="312" mass="36556">MIIMKLKATAILKKNINNAELHDFIKKNNLTNSKIEPYVELLKTYIDSYNLCKKRENLSKCLQNVKGYRYKLVMLPNQKISLVLTDCLHSINRSVQQQVHNNFLIKYYDDKLLSLSWSKNFNASTNARKEIIQYLHQSLKHKSYQGLYLYGDTGSGKTFIFILFANKLIQKNQTVCFIVWPEFVMDIKKSFKNDTDTNQQIEQLKSCDLLFIDDLGGEIVSAWERDELLFSILNARILPLKTTFINSNYSISELYQHYYLKNSKSEEIKVKRLLERIQTLTIPIELTVEKSQTTIENNNIDNINNEIEYIPI</sequence>
<evidence type="ECO:0000259" key="1">
    <source>
        <dbReference type="Pfam" id="PF01695"/>
    </source>
</evidence>
<feature type="domain" description="IstB-like ATP-binding" evidence="1">
    <location>
        <begin position="120"/>
        <end position="257"/>
    </location>
</feature>
<name>A0ABN7BUE2_9MOLU</name>
<keyword evidence="2" id="KW-0547">Nucleotide-binding</keyword>
<proteinExistence type="predicted"/>
<keyword evidence="3" id="KW-1185">Reference proteome</keyword>
<dbReference type="GO" id="GO:0005524">
    <property type="term" value="F:ATP binding"/>
    <property type="evidence" value="ECO:0007669"/>
    <property type="project" value="UniProtKB-KW"/>
</dbReference>
<accession>A0ABN7BUE2</accession>
<dbReference type="Gene3D" id="3.40.50.300">
    <property type="entry name" value="P-loop containing nucleotide triphosphate hydrolases"/>
    <property type="match status" value="1"/>
</dbReference>
<gene>
    <name evidence="2" type="ORF">SAP269_03070</name>
</gene>
<evidence type="ECO:0000313" key="2">
    <source>
        <dbReference type="EMBL" id="BET37718.1"/>
    </source>
</evidence>
<dbReference type="CDD" id="cd00009">
    <property type="entry name" value="AAA"/>
    <property type="match status" value="1"/>
</dbReference>
<dbReference type="PANTHER" id="PTHR30050:SF8">
    <property type="entry name" value="PRIMOSOMAL PROTEIN DNAI"/>
    <property type="match status" value="1"/>
</dbReference>
<dbReference type="Proteomes" id="UP001473424">
    <property type="component" value="Chromosome"/>
</dbReference>
<evidence type="ECO:0000313" key="3">
    <source>
        <dbReference type="Proteomes" id="UP001473424"/>
    </source>
</evidence>